<sequence length="90" mass="10136">MPYELEPLARDEFDRELAELPDGVRASVEGLLEGLSIEPWTSAPMNEANPGGQYRFLAFASSDGYGFVTFVVLEAERRVSLVNLLWFPER</sequence>
<accession>A0ABP9F4B2</accession>
<organism evidence="1 2">
    <name type="scientific">Actinomycetospora straminea</name>
    <dbReference type="NCBI Taxonomy" id="663607"/>
    <lineage>
        <taxon>Bacteria</taxon>
        <taxon>Bacillati</taxon>
        <taxon>Actinomycetota</taxon>
        <taxon>Actinomycetes</taxon>
        <taxon>Pseudonocardiales</taxon>
        <taxon>Pseudonocardiaceae</taxon>
        <taxon>Actinomycetospora</taxon>
    </lineage>
</organism>
<comment type="caution">
    <text evidence="1">The sequence shown here is derived from an EMBL/GenBank/DDBJ whole genome shotgun (WGS) entry which is preliminary data.</text>
</comment>
<proteinExistence type="predicted"/>
<keyword evidence="2" id="KW-1185">Reference proteome</keyword>
<reference evidence="2" key="1">
    <citation type="journal article" date="2019" name="Int. J. Syst. Evol. Microbiol.">
        <title>The Global Catalogue of Microorganisms (GCM) 10K type strain sequencing project: providing services to taxonomists for standard genome sequencing and annotation.</title>
        <authorList>
            <consortium name="The Broad Institute Genomics Platform"/>
            <consortium name="The Broad Institute Genome Sequencing Center for Infectious Disease"/>
            <person name="Wu L."/>
            <person name="Ma J."/>
        </authorList>
    </citation>
    <scope>NUCLEOTIDE SEQUENCE [LARGE SCALE GENOMIC DNA]</scope>
    <source>
        <strain evidence="2">JCM 17983</strain>
    </source>
</reference>
<evidence type="ECO:0000313" key="2">
    <source>
        <dbReference type="Proteomes" id="UP001500457"/>
    </source>
</evidence>
<dbReference type="EMBL" id="BAABHQ010000021">
    <property type="protein sequence ID" value="GAA4891769.1"/>
    <property type="molecule type" value="Genomic_DNA"/>
</dbReference>
<evidence type="ECO:0000313" key="1">
    <source>
        <dbReference type="EMBL" id="GAA4891769.1"/>
    </source>
</evidence>
<name>A0ABP9F4B2_9PSEU</name>
<protein>
    <submittedName>
        <fullName evidence="1">Uncharacterized protein</fullName>
    </submittedName>
</protein>
<dbReference type="RefSeq" id="WP_274233277.1">
    <property type="nucleotide sequence ID" value="NZ_BAABHQ010000021.1"/>
</dbReference>
<gene>
    <name evidence="1" type="ORF">GCM10023203_51950</name>
</gene>
<dbReference type="Proteomes" id="UP001500457">
    <property type="component" value="Unassembled WGS sequence"/>
</dbReference>